<dbReference type="RefSeq" id="XP_062626391.1">
    <property type="nucleotide sequence ID" value="XM_062770407.1"/>
</dbReference>
<dbReference type="GeneID" id="87807117"/>
<sequence>MYDAPPYAATTLVVCPRFGLPSHLGPGVLFAANVHVPHVPPGTRKLVLRVSCDDALSHPGAYGAFHGVDLGPWVARVVIAFDGRSRATEPEYPRARTLCMAASVAALVISSRARFTLLDVGTWDSVWMWPWPRDVVFDDDAPDLAALFRATFVQTAEREFALDNGDIERAWSRVEFASRDEYRREIGEETWVDEWWDLGPVETGQL</sequence>
<evidence type="ECO:0000313" key="1">
    <source>
        <dbReference type="EMBL" id="WOO80359.1"/>
    </source>
</evidence>
<keyword evidence="2" id="KW-1185">Reference proteome</keyword>
<protein>
    <submittedName>
        <fullName evidence="1">Uncharacterized protein</fullName>
    </submittedName>
</protein>
<accession>A0AAF0Y918</accession>
<evidence type="ECO:0000313" key="2">
    <source>
        <dbReference type="Proteomes" id="UP000827549"/>
    </source>
</evidence>
<gene>
    <name evidence="1" type="ORF">LOC62_03G003876</name>
</gene>
<name>A0AAF0Y918_9TREE</name>
<dbReference type="AlphaFoldDB" id="A0AAF0Y918"/>
<proteinExistence type="predicted"/>
<dbReference type="Proteomes" id="UP000827549">
    <property type="component" value="Chromosome 3"/>
</dbReference>
<reference evidence="1" key="1">
    <citation type="submission" date="2023-10" db="EMBL/GenBank/DDBJ databases">
        <authorList>
            <person name="Noh H."/>
        </authorList>
    </citation>
    <scope>NUCLEOTIDE SEQUENCE</scope>
    <source>
        <strain evidence="1">DUCC4014</strain>
    </source>
</reference>
<organism evidence="1 2">
    <name type="scientific">Vanrija pseudolonga</name>
    <dbReference type="NCBI Taxonomy" id="143232"/>
    <lineage>
        <taxon>Eukaryota</taxon>
        <taxon>Fungi</taxon>
        <taxon>Dikarya</taxon>
        <taxon>Basidiomycota</taxon>
        <taxon>Agaricomycotina</taxon>
        <taxon>Tremellomycetes</taxon>
        <taxon>Trichosporonales</taxon>
        <taxon>Trichosporonaceae</taxon>
        <taxon>Vanrija</taxon>
    </lineage>
</organism>
<dbReference type="EMBL" id="CP086716">
    <property type="protein sequence ID" value="WOO80359.1"/>
    <property type="molecule type" value="Genomic_DNA"/>
</dbReference>